<feature type="transmembrane region" description="Helical" evidence="8">
    <location>
        <begin position="154"/>
        <end position="176"/>
    </location>
</feature>
<dbReference type="EMBL" id="JAGGLD010000001">
    <property type="protein sequence ID" value="MBP2000129.1"/>
    <property type="molecule type" value="Genomic_DNA"/>
</dbReference>
<dbReference type="PANTHER" id="PTHR11562">
    <property type="entry name" value="CATION EFFLUX PROTEIN/ ZINC TRANSPORTER"/>
    <property type="match status" value="1"/>
</dbReference>
<gene>
    <name evidence="11" type="ORF">J2Z69_001148</name>
</gene>
<keyword evidence="7 8" id="KW-0472">Membrane</keyword>
<feature type="domain" description="Cation efflux protein transmembrane" evidence="9">
    <location>
        <begin position="22"/>
        <end position="208"/>
    </location>
</feature>
<dbReference type="Proteomes" id="UP001519288">
    <property type="component" value="Unassembled WGS sequence"/>
</dbReference>
<feature type="domain" description="Cation efflux protein cytoplasmic" evidence="10">
    <location>
        <begin position="215"/>
        <end position="289"/>
    </location>
</feature>
<dbReference type="InterPro" id="IPR036837">
    <property type="entry name" value="Cation_efflux_CTD_sf"/>
</dbReference>
<evidence type="ECO:0000256" key="2">
    <source>
        <dbReference type="ARBA" id="ARBA00008873"/>
    </source>
</evidence>
<evidence type="ECO:0000256" key="5">
    <source>
        <dbReference type="ARBA" id="ARBA00022989"/>
    </source>
</evidence>
<dbReference type="NCBIfam" id="TIGR01297">
    <property type="entry name" value="CDF"/>
    <property type="match status" value="1"/>
</dbReference>
<dbReference type="RefSeq" id="WP_209859902.1">
    <property type="nucleotide sequence ID" value="NZ_JAGGLD010000001.1"/>
</dbReference>
<protein>
    <submittedName>
        <fullName evidence="11">Cobalt-zinc-cadmium efflux system protein</fullName>
    </submittedName>
</protein>
<keyword evidence="5 8" id="KW-1133">Transmembrane helix</keyword>
<comment type="subcellular location">
    <subcellularLocation>
        <location evidence="1">Membrane</location>
        <topology evidence="1">Multi-pass membrane protein</topology>
    </subcellularLocation>
</comment>
<evidence type="ECO:0000256" key="7">
    <source>
        <dbReference type="ARBA" id="ARBA00023136"/>
    </source>
</evidence>
<evidence type="ECO:0000259" key="9">
    <source>
        <dbReference type="Pfam" id="PF01545"/>
    </source>
</evidence>
<comment type="caution">
    <text evidence="11">The sequence shown here is derived from an EMBL/GenBank/DDBJ whole genome shotgun (WGS) entry which is preliminary data.</text>
</comment>
<evidence type="ECO:0000256" key="1">
    <source>
        <dbReference type="ARBA" id="ARBA00004141"/>
    </source>
</evidence>
<evidence type="ECO:0000256" key="6">
    <source>
        <dbReference type="ARBA" id="ARBA00023065"/>
    </source>
</evidence>
<comment type="similarity">
    <text evidence="2">Belongs to the cation diffusion facilitator (CDF) transporter (TC 2.A.4) family. SLC30A subfamily.</text>
</comment>
<evidence type="ECO:0000256" key="8">
    <source>
        <dbReference type="SAM" id="Phobius"/>
    </source>
</evidence>
<dbReference type="InterPro" id="IPR058533">
    <property type="entry name" value="Cation_efflux_TM"/>
</dbReference>
<dbReference type="SUPFAM" id="SSF160240">
    <property type="entry name" value="Cation efflux protein cytoplasmic domain-like"/>
    <property type="match status" value="1"/>
</dbReference>
<keyword evidence="6" id="KW-0406">Ion transport</keyword>
<keyword evidence="4 8" id="KW-0812">Transmembrane</keyword>
<dbReference type="Gene3D" id="1.20.1510.10">
    <property type="entry name" value="Cation efflux protein transmembrane domain"/>
    <property type="match status" value="1"/>
</dbReference>
<dbReference type="Pfam" id="PF01545">
    <property type="entry name" value="Cation_efflux"/>
    <property type="match status" value="1"/>
</dbReference>
<dbReference type="InterPro" id="IPR050681">
    <property type="entry name" value="CDF/SLC30A"/>
</dbReference>
<evidence type="ECO:0000313" key="12">
    <source>
        <dbReference type="Proteomes" id="UP001519288"/>
    </source>
</evidence>
<evidence type="ECO:0000256" key="4">
    <source>
        <dbReference type="ARBA" id="ARBA00022692"/>
    </source>
</evidence>
<evidence type="ECO:0000259" key="10">
    <source>
        <dbReference type="Pfam" id="PF16916"/>
    </source>
</evidence>
<organism evidence="11 12">
    <name type="scientific">Paenibacillus shirakamiensis</name>
    <dbReference type="NCBI Taxonomy" id="1265935"/>
    <lineage>
        <taxon>Bacteria</taxon>
        <taxon>Bacillati</taxon>
        <taxon>Bacillota</taxon>
        <taxon>Bacilli</taxon>
        <taxon>Bacillales</taxon>
        <taxon>Paenibacillaceae</taxon>
        <taxon>Paenibacillus</taxon>
    </lineage>
</organism>
<dbReference type="InterPro" id="IPR027470">
    <property type="entry name" value="Cation_efflux_CTD"/>
</dbReference>
<feature type="transmembrane region" description="Helical" evidence="8">
    <location>
        <begin position="121"/>
        <end position="142"/>
    </location>
</feature>
<sequence length="302" mass="32965">MSEKHGHDHAHGTMNYNKAFGIGIFLNSAFVIVEAIYGVMSHSLSLIADAGHNLSDVLALVLAWVASILVNKKPTAQRTYGFKRSSILAALFNALFLLIAIGAIAWEAIRRFNNPQPVVEGTVIWVAAVGIVINAITALLFMRGSKGDINVKGAFLHMAADAGVSLGVVIAGVIILMTNWVWLDPVVSLLIVIVVFISTWTLLKDSVNMALDAVPNGINISEVKTYFEGLSSVTNVHDLHIWGMSTTENALTVHLVVQEPMDHEELIRQSTQDLHEKFSIDHATIQIEKNNYDCKLAPDHIV</sequence>
<feature type="transmembrane region" description="Helical" evidence="8">
    <location>
        <begin position="52"/>
        <end position="70"/>
    </location>
</feature>
<feature type="transmembrane region" description="Helical" evidence="8">
    <location>
        <begin position="182"/>
        <end position="203"/>
    </location>
</feature>
<keyword evidence="3" id="KW-0813">Transport</keyword>
<reference evidence="11 12" key="1">
    <citation type="submission" date="2021-03" db="EMBL/GenBank/DDBJ databases">
        <title>Genomic Encyclopedia of Type Strains, Phase IV (KMG-IV): sequencing the most valuable type-strain genomes for metagenomic binning, comparative biology and taxonomic classification.</title>
        <authorList>
            <person name="Goeker M."/>
        </authorList>
    </citation>
    <scope>NUCLEOTIDE SEQUENCE [LARGE SCALE GENOMIC DNA]</scope>
    <source>
        <strain evidence="11 12">DSM 26806</strain>
    </source>
</reference>
<dbReference type="PANTHER" id="PTHR11562:SF17">
    <property type="entry name" value="RE54080P-RELATED"/>
    <property type="match status" value="1"/>
</dbReference>
<dbReference type="InterPro" id="IPR002524">
    <property type="entry name" value="Cation_efflux"/>
</dbReference>
<proteinExistence type="inferred from homology"/>
<dbReference type="InterPro" id="IPR027469">
    <property type="entry name" value="Cation_efflux_TMD_sf"/>
</dbReference>
<evidence type="ECO:0000313" key="11">
    <source>
        <dbReference type="EMBL" id="MBP2000129.1"/>
    </source>
</evidence>
<keyword evidence="12" id="KW-1185">Reference proteome</keyword>
<feature type="transmembrane region" description="Helical" evidence="8">
    <location>
        <begin position="20"/>
        <end position="40"/>
    </location>
</feature>
<dbReference type="Pfam" id="PF16916">
    <property type="entry name" value="ZT_dimer"/>
    <property type="match status" value="1"/>
</dbReference>
<accession>A0ABS4JHW4</accession>
<feature type="transmembrane region" description="Helical" evidence="8">
    <location>
        <begin position="90"/>
        <end position="109"/>
    </location>
</feature>
<name>A0ABS4JHW4_9BACL</name>
<evidence type="ECO:0000256" key="3">
    <source>
        <dbReference type="ARBA" id="ARBA00022448"/>
    </source>
</evidence>
<dbReference type="SUPFAM" id="SSF161111">
    <property type="entry name" value="Cation efflux protein transmembrane domain-like"/>
    <property type="match status" value="1"/>
</dbReference>